<dbReference type="SMART" id="SM00331">
    <property type="entry name" value="PP2C_SIG"/>
    <property type="match status" value="1"/>
</dbReference>
<dbReference type="AlphaFoldDB" id="A0A9X1NCF4"/>
<dbReference type="Pfam" id="PF01590">
    <property type="entry name" value="GAF"/>
    <property type="match status" value="1"/>
</dbReference>
<organism evidence="4 5">
    <name type="scientific">Kineosporia babensis</name>
    <dbReference type="NCBI Taxonomy" id="499548"/>
    <lineage>
        <taxon>Bacteria</taxon>
        <taxon>Bacillati</taxon>
        <taxon>Actinomycetota</taxon>
        <taxon>Actinomycetes</taxon>
        <taxon>Kineosporiales</taxon>
        <taxon>Kineosporiaceae</taxon>
        <taxon>Kineosporia</taxon>
    </lineage>
</organism>
<reference evidence="4" key="1">
    <citation type="submission" date="2021-11" db="EMBL/GenBank/DDBJ databases">
        <title>Streptomyces corallinus and Kineosporia corallina sp. nov., two new coral-derived marine actinobacteria.</title>
        <authorList>
            <person name="Buangrab K."/>
            <person name="Sutthacheep M."/>
            <person name="Yeemin T."/>
            <person name="Harunari E."/>
            <person name="Igarashi Y."/>
            <person name="Sripreechasak P."/>
            <person name="Kanchanasin P."/>
            <person name="Tanasupawat S."/>
            <person name="Phongsopitanun W."/>
        </authorList>
    </citation>
    <scope>NUCLEOTIDE SEQUENCE</scope>
    <source>
        <strain evidence="4">JCM 31032</strain>
    </source>
</reference>
<evidence type="ECO:0000259" key="2">
    <source>
        <dbReference type="SMART" id="SM00065"/>
    </source>
</evidence>
<dbReference type="SMART" id="SM00065">
    <property type="entry name" value="GAF"/>
    <property type="match status" value="1"/>
</dbReference>
<dbReference type="PANTHER" id="PTHR43156">
    <property type="entry name" value="STAGE II SPORULATION PROTEIN E-RELATED"/>
    <property type="match status" value="1"/>
</dbReference>
<name>A0A9X1NCF4_9ACTN</name>
<dbReference type="InterPro" id="IPR029016">
    <property type="entry name" value="GAF-like_dom_sf"/>
</dbReference>
<dbReference type="Gene3D" id="3.60.40.10">
    <property type="entry name" value="PPM-type phosphatase domain"/>
    <property type="match status" value="1"/>
</dbReference>
<dbReference type="RefSeq" id="WP_231440387.1">
    <property type="nucleotide sequence ID" value="NZ_JAJOMB010000004.1"/>
</dbReference>
<keyword evidence="1" id="KW-0378">Hydrolase</keyword>
<dbReference type="SUPFAM" id="SSF55781">
    <property type="entry name" value="GAF domain-like"/>
    <property type="match status" value="1"/>
</dbReference>
<dbReference type="Proteomes" id="UP001138997">
    <property type="component" value="Unassembled WGS sequence"/>
</dbReference>
<dbReference type="PANTHER" id="PTHR43156:SF2">
    <property type="entry name" value="STAGE II SPORULATION PROTEIN E"/>
    <property type="match status" value="1"/>
</dbReference>
<feature type="domain" description="PPM-type phosphatase" evidence="3">
    <location>
        <begin position="327"/>
        <end position="544"/>
    </location>
</feature>
<dbReference type="GO" id="GO:0016791">
    <property type="term" value="F:phosphatase activity"/>
    <property type="evidence" value="ECO:0007669"/>
    <property type="project" value="TreeGrafter"/>
</dbReference>
<dbReference type="Pfam" id="PF07228">
    <property type="entry name" value="SpoIIE"/>
    <property type="match status" value="1"/>
</dbReference>
<evidence type="ECO:0000256" key="1">
    <source>
        <dbReference type="ARBA" id="ARBA00022801"/>
    </source>
</evidence>
<keyword evidence="5" id="KW-1185">Reference proteome</keyword>
<feature type="domain" description="GAF" evidence="2">
    <location>
        <begin position="4"/>
        <end position="149"/>
    </location>
</feature>
<dbReference type="SUPFAM" id="SSF81606">
    <property type="entry name" value="PP2C-like"/>
    <property type="match status" value="1"/>
</dbReference>
<sequence>MSSHTQLSFDRYTQLVRDTLQVPAAIVSLVGEQAQVLVGASGLPEPWQEQRWTPLVHSICQLVTQDGSPLAVPDARLDERTSHNPATTELDVVAYLGVPLQEAGQVVGALCAIDGSPREWSQRELHILTGLAAACSAELTLRDSNHKANARRLEAESAREAAEQDGQDARIAQHRSERQTVAIRESERHSRLLLALSETLAATSSVKSVIQVVQETAATYLDTETAIFTVAEQEDLPEPPPGRTLLVPLSGTLPGRLILTWDTEAKARPWTVGEGLSENWHAQAQETVSALAHYASTALDRAILLQERRSAAATLQHAMLTTLPAQPDAELVARYVPAASANQVGGDWYDAFTVSGDLALIIGDVAGHDIEAAATMGQVRSILRGLLIDRAEPPAQMITRLDSALTELGMPTNGSLVLAVLHPGEGPGPRTLSWANAGHPAPLVVQADGRTRLLDEPSDLLLGIPFDLRRHTHQTELAPGDTLVLYTDGLIERPGRTLSHGQEALCRSASEHYQRPAQEMLDHILRDLITNAPDDDCAVLVIRLTP</sequence>
<dbReference type="InterPro" id="IPR036457">
    <property type="entry name" value="PPM-type-like_dom_sf"/>
</dbReference>
<dbReference type="Gene3D" id="3.30.450.40">
    <property type="match status" value="1"/>
</dbReference>
<protein>
    <submittedName>
        <fullName evidence="4">SpoIIE family protein phosphatase</fullName>
    </submittedName>
</protein>
<evidence type="ECO:0000313" key="4">
    <source>
        <dbReference type="EMBL" id="MCD5311209.1"/>
    </source>
</evidence>
<comment type="caution">
    <text evidence="4">The sequence shown here is derived from an EMBL/GenBank/DDBJ whole genome shotgun (WGS) entry which is preliminary data.</text>
</comment>
<dbReference type="InterPro" id="IPR052016">
    <property type="entry name" value="Bact_Sigma-Reg"/>
</dbReference>
<evidence type="ECO:0000259" key="3">
    <source>
        <dbReference type="SMART" id="SM00331"/>
    </source>
</evidence>
<gene>
    <name evidence="4" type="ORF">LR394_09890</name>
</gene>
<evidence type="ECO:0000313" key="5">
    <source>
        <dbReference type="Proteomes" id="UP001138997"/>
    </source>
</evidence>
<dbReference type="EMBL" id="JAJOMB010000004">
    <property type="protein sequence ID" value="MCD5311209.1"/>
    <property type="molecule type" value="Genomic_DNA"/>
</dbReference>
<dbReference type="InterPro" id="IPR001932">
    <property type="entry name" value="PPM-type_phosphatase-like_dom"/>
</dbReference>
<accession>A0A9X1NCF4</accession>
<dbReference type="InterPro" id="IPR003018">
    <property type="entry name" value="GAF"/>
</dbReference>
<proteinExistence type="predicted"/>